<proteinExistence type="predicted"/>
<dbReference type="AlphaFoldDB" id="A0AAJ7WD20"/>
<accession>A0AAJ7WD20</accession>
<reference evidence="2" key="1">
    <citation type="submission" date="2025-08" db="UniProtKB">
        <authorList>
            <consortium name="RefSeq"/>
        </authorList>
    </citation>
    <scope>IDENTIFICATION</scope>
    <source>
        <tissue evidence="2">Whole body</tissue>
    </source>
</reference>
<protein>
    <submittedName>
        <fullName evidence="2">Uncharacterized protein LOC108627608 isoform X1</fullName>
    </submittedName>
</protein>
<dbReference type="GeneID" id="108627608"/>
<dbReference type="KEGG" id="ccal:108627608"/>
<name>A0AAJ7WD20_9HYME</name>
<organism evidence="1 2">
    <name type="scientific">Ceratina calcarata</name>
    <dbReference type="NCBI Taxonomy" id="156304"/>
    <lineage>
        <taxon>Eukaryota</taxon>
        <taxon>Metazoa</taxon>
        <taxon>Ecdysozoa</taxon>
        <taxon>Arthropoda</taxon>
        <taxon>Hexapoda</taxon>
        <taxon>Insecta</taxon>
        <taxon>Pterygota</taxon>
        <taxon>Neoptera</taxon>
        <taxon>Endopterygota</taxon>
        <taxon>Hymenoptera</taxon>
        <taxon>Apocrita</taxon>
        <taxon>Aculeata</taxon>
        <taxon>Apoidea</taxon>
        <taxon>Anthophila</taxon>
        <taxon>Apidae</taxon>
        <taxon>Ceratina</taxon>
        <taxon>Zadontomerus</taxon>
    </lineage>
</organism>
<dbReference type="RefSeq" id="XP_026671812.1">
    <property type="nucleotide sequence ID" value="XM_026816011.1"/>
</dbReference>
<sequence length="507" mass="57301">MQLSSRSNRASWFHSIVVENSTEGRRVHALFQRLEFTEFLQDTSTPVFGRYFNDPGTQRAMSLFEISAVLLVALSTIAHARTDIGNWEACGGRLERALDALHRESSRRNRLEEQEAGTFYQQELRSAPLDMSVSRIAVKLPQGARDTGSPWARVEKCVYEPGNDSLRTRVTFNDLSVSGLISLMPRDHQPPIPAESCRMTLRLRRAGVDFLTSPIARGRGQMRIRTESSFLEPRFASIYAYGCHPTRSDKQIKRQDKWPPFYPPRDEYTVLPVTSDGRYEAAEPRQLAGISKEVDVVIPDESHQPRSFPSSSTAKLGIWRKNVWLTKNAPREKRDIVEFDVDSFLGSFENGREVDDRPARVARSPETISSQNLAIASTSKQANGNGTGNCTERHGQNGLNNVTNIVLGDSNNGEVKVNVKRDYPITENDAPREMRRLYVDETLDNVFPVDTDSDGRSWQSKEHIAKEMEDVFLRGASQALTRYIERQLHPAIKETLMISMGYTISYG</sequence>
<evidence type="ECO:0000313" key="2">
    <source>
        <dbReference type="RefSeq" id="XP_026671812.1"/>
    </source>
</evidence>
<keyword evidence="1" id="KW-1185">Reference proteome</keyword>
<gene>
    <name evidence="2" type="primary">LOC108627608</name>
</gene>
<dbReference type="Proteomes" id="UP000694925">
    <property type="component" value="Unplaced"/>
</dbReference>
<evidence type="ECO:0000313" key="1">
    <source>
        <dbReference type="Proteomes" id="UP000694925"/>
    </source>
</evidence>